<feature type="transmembrane region" description="Helical" evidence="7">
    <location>
        <begin position="12"/>
        <end position="31"/>
    </location>
</feature>
<dbReference type="PANTHER" id="PTHR43163">
    <property type="entry name" value="DIPEPTIDE TRANSPORT SYSTEM PERMEASE PROTEIN DPPB-RELATED"/>
    <property type="match status" value="1"/>
</dbReference>
<evidence type="ECO:0000256" key="4">
    <source>
        <dbReference type="ARBA" id="ARBA00022692"/>
    </source>
</evidence>
<dbReference type="Proteomes" id="UP000181980">
    <property type="component" value="Unassembled WGS sequence"/>
</dbReference>
<organism evidence="9 10">
    <name type="scientific">Jiangella alba</name>
    <dbReference type="NCBI Taxonomy" id="561176"/>
    <lineage>
        <taxon>Bacteria</taxon>
        <taxon>Bacillati</taxon>
        <taxon>Actinomycetota</taxon>
        <taxon>Actinomycetes</taxon>
        <taxon>Jiangellales</taxon>
        <taxon>Jiangellaceae</taxon>
        <taxon>Jiangella</taxon>
    </lineage>
</organism>
<dbReference type="Gene3D" id="1.10.3720.10">
    <property type="entry name" value="MetI-like"/>
    <property type="match status" value="1"/>
</dbReference>
<dbReference type="InterPro" id="IPR000515">
    <property type="entry name" value="MetI-like"/>
</dbReference>
<keyword evidence="6 7" id="KW-0472">Membrane</keyword>
<dbReference type="CDD" id="cd06261">
    <property type="entry name" value="TM_PBP2"/>
    <property type="match status" value="1"/>
</dbReference>
<evidence type="ECO:0000256" key="2">
    <source>
        <dbReference type="ARBA" id="ARBA00022448"/>
    </source>
</evidence>
<evidence type="ECO:0000313" key="10">
    <source>
        <dbReference type="Proteomes" id="UP000181980"/>
    </source>
</evidence>
<keyword evidence="3" id="KW-1003">Cell membrane</keyword>
<evidence type="ECO:0000256" key="7">
    <source>
        <dbReference type="RuleBase" id="RU363032"/>
    </source>
</evidence>
<evidence type="ECO:0000313" key="9">
    <source>
        <dbReference type="EMBL" id="SEE89419.1"/>
    </source>
</evidence>
<dbReference type="EMBL" id="FNUC01000003">
    <property type="protein sequence ID" value="SEE89419.1"/>
    <property type="molecule type" value="Genomic_DNA"/>
</dbReference>
<evidence type="ECO:0000256" key="5">
    <source>
        <dbReference type="ARBA" id="ARBA00022989"/>
    </source>
</evidence>
<keyword evidence="5 7" id="KW-1133">Transmembrane helix</keyword>
<reference evidence="10" key="1">
    <citation type="submission" date="2016-10" db="EMBL/GenBank/DDBJ databases">
        <authorList>
            <person name="Varghese N."/>
            <person name="Submissions S."/>
        </authorList>
    </citation>
    <scope>NUCLEOTIDE SEQUENCE [LARGE SCALE GENOMIC DNA]</scope>
    <source>
        <strain evidence="10">DSM 45237</strain>
    </source>
</reference>
<feature type="domain" description="ABC transmembrane type-1" evidence="8">
    <location>
        <begin position="98"/>
        <end position="304"/>
    </location>
</feature>
<dbReference type="PANTHER" id="PTHR43163:SF6">
    <property type="entry name" value="DIPEPTIDE TRANSPORT SYSTEM PERMEASE PROTEIN DPPB-RELATED"/>
    <property type="match status" value="1"/>
</dbReference>
<feature type="transmembrane region" description="Helical" evidence="7">
    <location>
        <begin position="137"/>
        <end position="158"/>
    </location>
</feature>
<dbReference type="GO" id="GO:0005886">
    <property type="term" value="C:plasma membrane"/>
    <property type="evidence" value="ECO:0007669"/>
    <property type="project" value="UniProtKB-SubCell"/>
</dbReference>
<evidence type="ECO:0000256" key="6">
    <source>
        <dbReference type="ARBA" id="ARBA00023136"/>
    </source>
</evidence>
<feature type="transmembrane region" description="Helical" evidence="7">
    <location>
        <begin position="102"/>
        <end position="125"/>
    </location>
</feature>
<keyword evidence="2 7" id="KW-0813">Transport</keyword>
<keyword evidence="4 7" id="KW-0812">Transmembrane</keyword>
<sequence>MSIAWYILRRLGVGLLLLVIASFFVFCLLYISPGSPEQVLLGGRPSTPEIIGTIREKYNLDDPFLVQYGQWLLDAFRLNFGESIVTDQSVTTVLADRAGPTLALAVAGLVLTIVVAVPAGMYAAAKRNTSGDRLVSMLTLLGSSAPTFAVGVLLLYVFGVSLEWFPVFGNGTGFTGHLHHLVLPAFALAVTQIAYVTRQTRAAALRVYDQDYVTFARSRGLGRTLIWRRYALLNSSLPIVTATGLLLAYTLGGAVLVEVTFSREGVGSLMLQAVQSKDIPVVQGLVAFAAITVTLVNLGVDLVNLAIDPRLRKEVTG</sequence>
<dbReference type="OrthoDB" id="3171583at2"/>
<gene>
    <name evidence="9" type="ORF">SAMN04488561_3217</name>
</gene>
<name>A0A1H5MJ64_9ACTN</name>
<dbReference type="InterPro" id="IPR035906">
    <property type="entry name" value="MetI-like_sf"/>
</dbReference>
<dbReference type="SUPFAM" id="SSF161098">
    <property type="entry name" value="MetI-like"/>
    <property type="match status" value="1"/>
</dbReference>
<feature type="transmembrane region" description="Helical" evidence="7">
    <location>
        <begin position="178"/>
        <end position="196"/>
    </location>
</feature>
<proteinExistence type="inferred from homology"/>
<dbReference type="PROSITE" id="PS50928">
    <property type="entry name" value="ABC_TM1"/>
    <property type="match status" value="1"/>
</dbReference>
<evidence type="ECO:0000256" key="1">
    <source>
        <dbReference type="ARBA" id="ARBA00004651"/>
    </source>
</evidence>
<dbReference type="STRING" id="561176.SAMN04488561_3217"/>
<dbReference type="InterPro" id="IPR045621">
    <property type="entry name" value="BPD_transp_1_N"/>
</dbReference>
<dbReference type="AlphaFoldDB" id="A0A1H5MJ64"/>
<keyword evidence="10" id="KW-1185">Reference proteome</keyword>
<evidence type="ECO:0000256" key="3">
    <source>
        <dbReference type="ARBA" id="ARBA00022475"/>
    </source>
</evidence>
<accession>A0A1H5MJ64</accession>
<comment type="similarity">
    <text evidence="7">Belongs to the binding-protein-dependent transport system permease family.</text>
</comment>
<protein>
    <submittedName>
        <fullName evidence="9">Peptide/nickel transport system permease protein</fullName>
    </submittedName>
</protein>
<feature type="transmembrane region" description="Helical" evidence="7">
    <location>
        <begin position="237"/>
        <end position="261"/>
    </location>
</feature>
<dbReference type="Pfam" id="PF19300">
    <property type="entry name" value="BPD_transp_1_N"/>
    <property type="match status" value="1"/>
</dbReference>
<dbReference type="RefSeq" id="WP_069111722.1">
    <property type="nucleotide sequence ID" value="NZ_FNUC01000003.1"/>
</dbReference>
<feature type="transmembrane region" description="Helical" evidence="7">
    <location>
        <begin position="281"/>
        <end position="303"/>
    </location>
</feature>
<comment type="subcellular location">
    <subcellularLocation>
        <location evidence="1 7">Cell membrane</location>
        <topology evidence="1 7">Multi-pass membrane protein</topology>
    </subcellularLocation>
</comment>
<dbReference type="Pfam" id="PF00528">
    <property type="entry name" value="BPD_transp_1"/>
    <property type="match status" value="1"/>
</dbReference>
<dbReference type="GO" id="GO:0071916">
    <property type="term" value="F:dipeptide transmembrane transporter activity"/>
    <property type="evidence" value="ECO:0007669"/>
    <property type="project" value="TreeGrafter"/>
</dbReference>
<evidence type="ECO:0000259" key="8">
    <source>
        <dbReference type="PROSITE" id="PS50928"/>
    </source>
</evidence>